<feature type="transmembrane region" description="Helical" evidence="5">
    <location>
        <begin position="99"/>
        <end position="124"/>
    </location>
</feature>
<evidence type="ECO:0000313" key="8">
    <source>
        <dbReference type="Proteomes" id="UP000199391"/>
    </source>
</evidence>
<dbReference type="GO" id="GO:0016020">
    <property type="term" value="C:membrane"/>
    <property type="evidence" value="ECO:0007669"/>
    <property type="project" value="UniProtKB-SubCell"/>
</dbReference>
<evidence type="ECO:0000256" key="1">
    <source>
        <dbReference type="ARBA" id="ARBA00004141"/>
    </source>
</evidence>
<keyword evidence="4 5" id="KW-0472">Membrane</keyword>
<organism evidence="7 8">
    <name type="scientific">Pseudoduganella namucuonensis</name>
    <dbReference type="NCBI Taxonomy" id="1035707"/>
    <lineage>
        <taxon>Bacteria</taxon>
        <taxon>Pseudomonadati</taxon>
        <taxon>Pseudomonadota</taxon>
        <taxon>Betaproteobacteria</taxon>
        <taxon>Burkholderiales</taxon>
        <taxon>Oxalobacteraceae</taxon>
        <taxon>Telluria group</taxon>
        <taxon>Pseudoduganella</taxon>
    </lineage>
</organism>
<evidence type="ECO:0000313" key="7">
    <source>
        <dbReference type="EMBL" id="SFV05173.1"/>
    </source>
</evidence>
<evidence type="ECO:0000256" key="3">
    <source>
        <dbReference type="ARBA" id="ARBA00022989"/>
    </source>
</evidence>
<evidence type="ECO:0000256" key="5">
    <source>
        <dbReference type="SAM" id="Phobius"/>
    </source>
</evidence>
<proteinExistence type="predicted"/>
<evidence type="ECO:0000259" key="6">
    <source>
        <dbReference type="Pfam" id="PF12698"/>
    </source>
</evidence>
<evidence type="ECO:0000256" key="4">
    <source>
        <dbReference type="ARBA" id="ARBA00023136"/>
    </source>
</evidence>
<reference evidence="8" key="1">
    <citation type="submission" date="2016-10" db="EMBL/GenBank/DDBJ databases">
        <authorList>
            <person name="Varghese N."/>
            <person name="Submissions S."/>
        </authorList>
    </citation>
    <scope>NUCLEOTIDE SEQUENCE [LARGE SCALE GENOMIC DNA]</scope>
    <source>
        <strain evidence="8">CGMCC 1.11014</strain>
    </source>
</reference>
<dbReference type="STRING" id="1035707.SAMN05216552_1023110"/>
<comment type="subcellular location">
    <subcellularLocation>
        <location evidence="1">Membrane</location>
        <topology evidence="1">Multi-pass membrane protein</topology>
    </subcellularLocation>
</comment>
<feature type="transmembrane region" description="Helical" evidence="5">
    <location>
        <begin position="136"/>
        <end position="161"/>
    </location>
</feature>
<feature type="transmembrane region" description="Helical" evidence="5">
    <location>
        <begin position="24"/>
        <end position="43"/>
    </location>
</feature>
<gene>
    <name evidence="7" type="ORF">SAMN05216552_1023110</name>
</gene>
<feature type="domain" description="ABC-2 type transporter transmembrane" evidence="6">
    <location>
        <begin position="43"/>
        <end position="183"/>
    </location>
</feature>
<evidence type="ECO:0000256" key="2">
    <source>
        <dbReference type="ARBA" id="ARBA00022692"/>
    </source>
</evidence>
<feature type="transmembrane region" description="Helical" evidence="5">
    <location>
        <begin position="236"/>
        <end position="258"/>
    </location>
</feature>
<accession>A0A1I7L610</accession>
<feature type="transmembrane region" description="Helical" evidence="5">
    <location>
        <begin position="55"/>
        <end position="79"/>
    </location>
</feature>
<protein>
    <submittedName>
        <fullName evidence="7">ABC-type transport system involved in multi-copper enzyme maturation, permease component</fullName>
    </submittedName>
</protein>
<keyword evidence="2 5" id="KW-0812">Transmembrane</keyword>
<dbReference type="Pfam" id="PF12698">
    <property type="entry name" value="ABC2_membrane_3"/>
    <property type="match status" value="1"/>
</dbReference>
<dbReference type="EMBL" id="FPBO01000023">
    <property type="protein sequence ID" value="SFV05173.1"/>
    <property type="molecule type" value="Genomic_DNA"/>
</dbReference>
<name>A0A1I7L610_9BURK</name>
<dbReference type="InterPro" id="IPR013525">
    <property type="entry name" value="ABC2_TM"/>
</dbReference>
<dbReference type="AlphaFoldDB" id="A0A1I7L610"/>
<dbReference type="GO" id="GO:0140359">
    <property type="term" value="F:ABC-type transporter activity"/>
    <property type="evidence" value="ECO:0007669"/>
    <property type="project" value="InterPro"/>
</dbReference>
<keyword evidence="3 5" id="KW-1133">Transmembrane helix</keyword>
<feature type="transmembrane region" description="Helical" evidence="5">
    <location>
        <begin position="167"/>
        <end position="188"/>
    </location>
</feature>
<dbReference type="Proteomes" id="UP000199391">
    <property type="component" value="Unassembled WGS sequence"/>
</dbReference>
<sequence>MSGALHPVLTIARYTLLEALRNRLLWVLAALALGAVGIAGFLQELALTESRELQAALLAAMLRLAAVFVVAVFVVTSMVREAQDKGQELLLAMALPRAAYLFGKLAGYAALAAPPALLSGALMLACAPAQGGAQQAALWTLSLLCELWLVAGFSLLCGITFTHALPALAAALSFYLLARMAGSLQLMAAHPARPRDASQHWFGMGVDAIAALLPKLDLYTRTEWLVYGTGGWPDLAAIAAQTAIYLALLCGAALFDLYRRAL</sequence>
<dbReference type="RefSeq" id="WP_093557777.1">
    <property type="nucleotide sequence ID" value="NZ_FPBO01000023.1"/>
</dbReference>
<dbReference type="OrthoDB" id="8753690at2"/>
<keyword evidence="8" id="KW-1185">Reference proteome</keyword>